<sequence length="475" mass="53497">MSPPKGPGCSADTSADFLLVSATYFGFHSCTLNPDIFYRRHRARRVQFRAGVSRVNREFYNAAQQDAIYKQLLVDLLRVLPEQDTSFYGKLLFFDETRLPYRERFRAVYEPLRLCELKRARKLAKYERQHIYALLSRPAVMFFLYLGFYALSCKADQTVPSFLPGVLLRLPWAVAGAPILGCVAALAPLCVGAFLRPGLADYRGLSLEWLTLIGSLTLLLLRLDGLRISLMGACLPALFGTCCAVLLGPSLTGRAIVSRLPSIFCRRRRRRHHLAPMPPLPEVLDLILFAVVVAVAVPAALRVDAPWPWMARVPWWVVLLPFAVPGLLLARAVISQGGPKTILHKMALSALTWVPYLAEYYMLCLRLQHGWKVPVRGFLLLPLLVSWVGLSILWGTLREQITFYNPASIEPTLKPAVVARRRQWWKAYLYVVLAALSLVSGLEVIDCAMALWRVVQQPWLYMLAFTTLVTIICCA</sequence>
<keyword evidence="1" id="KW-1133">Transmembrane helix</keyword>
<feature type="transmembrane region" description="Helical" evidence="1">
    <location>
        <begin position="172"/>
        <end position="195"/>
    </location>
</feature>
<dbReference type="EMBL" id="JAPMOS010000003">
    <property type="protein sequence ID" value="KAJ4462327.1"/>
    <property type="molecule type" value="Genomic_DNA"/>
</dbReference>
<organism evidence="2 3">
    <name type="scientific">Paratrimastix pyriformis</name>
    <dbReference type="NCBI Taxonomy" id="342808"/>
    <lineage>
        <taxon>Eukaryota</taxon>
        <taxon>Metamonada</taxon>
        <taxon>Preaxostyla</taxon>
        <taxon>Paratrimastigidae</taxon>
        <taxon>Paratrimastix</taxon>
    </lineage>
</organism>
<feature type="transmembrane region" description="Helical" evidence="1">
    <location>
        <begin position="458"/>
        <end position="474"/>
    </location>
</feature>
<feature type="transmembrane region" description="Helical" evidence="1">
    <location>
        <begin position="235"/>
        <end position="257"/>
    </location>
</feature>
<accession>A0ABQ8UT62</accession>
<feature type="transmembrane region" description="Helical" evidence="1">
    <location>
        <begin position="207"/>
        <end position="223"/>
    </location>
</feature>
<feature type="transmembrane region" description="Helical" evidence="1">
    <location>
        <begin position="278"/>
        <end position="301"/>
    </location>
</feature>
<evidence type="ECO:0000313" key="2">
    <source>
        <dbReference type="EMBL" id="KAJ4462327.1"/>
    </source>
</evidence>
<keyword evidence="3" id="KW-1185">Reference proteome</keyword>
<feature type="transmembrane region" description="Helical" evidence="1">
    <location>
        <begin position="131"/>
        <end position="152"/>
    </location>
</feature>
<feature type="transmembrane region" description="Helical" evidence="1">
    <location>
        <begin position="375"/>
        <end position="397"/>
    </location>
</feature>
<evidence type="ECO:0000256" key="1">
    <source>
        <dbReference type="SAM" id="Phobius"/>
    </source>
</evidence>
<keyword evidence="1" id="KW-0812">Transmembrane</keyword>
<feature type="transmembrane region" description="Helical" evidence="1">
    <location>
        <begin position="346"/>
        <end position="363"/>
    </location>
</feature>
<keyword evidence="1" id="KW-0472">Membrane</keyword>
<proteinExistence type="predicted"/>
<reference evidence="2" key="1">
    <citation type="journal article" date="2022" name="bioRxiv">
        <title>Genomics of Preaxostyla Flagellates Illuminates Evolutionary Transitions and the Path Towards Mitochondrial Loss.</title>
        <authorList>
            <person name="Novak L.V.F."/>
            <person name="Treitli S.C."/>
            <person name="Pyrih J."/>
            <person name="Halakuc P."/>
            <person name="Pipaliya S.V."/>
            <person name="Vacek V."/>
            <person name="Brzon O."/>
            <person name="Soukal P."/>
            <person name="Eme L."/>
            <person name="Dacks J.B."/>
            <person name="Karnkowska A."/>
            <person name="Elias M."/>
            <person name="Hampl V."/>
        </authorList>
    </citation>
    <scope>NUCLEOTIDE SEQUENCE</scope>
    <source>
        <strain evidence="2">RCP-MX</strain>
    </source>
</reference>
<dbReference type="Proteomes" id="UP001141327">
    <property type="component" value="Unassembled WGS sequence"/>
</dbReference>
<comment type="caution">
    <text evidence="2">The sequence shown here is derived from an EMBL/GenBank/DDBJ whole genome shotgun (WGS) entry which is preliminary data.</text>
</comment>
<protein>
    <submittedName>
        <fullName evidence="2">Uncharacterized protein</fullName>
    </submittedName>
</protein>
<feature type="transmembrane region" description="Helical" evidence="1">
    <location>
        <begin position="313"/>
        <end position="334"/>
    </location>
</feature>
<evidence type="ECO:0000313" key="3">
    <source>
        <dbReference type="Proteomes" id="UP001141327"/>
    </source>
</evidence>
<name>A0ABQ8UT62_9EUKA</name>
<gene>
    <name evidence="2" type="ORF">PAPYR_939</name>
</gene>
<feature type="transmembrane region" description="Helical" evidence="1">
    <location>
        <begin position="427"/>
        <end position="452"/>
    </location>
</feature>